<reference evidence="2" key="1">
    <citation type="submission" date="2025-08" db="UniProtKB">
        <authorList>
            <consortium name="RefSeq"/>
        </authorList>
    </citation>
    <scope>IDENTIFICATION</scope>
    <source>
        <tissue evidence="2">Leaves</tissue>
    </source>
</reference>
<dbReference type="PANTHER" id="PTHR33116:SF86">
    <property type="entry name" value="REVERSE TRANSCRIPTASE DOMAIN-CONTAINING PROTEIN"/>
    <property type="match status" value="1"/>
</dbReference>
<name>A0ABM4VC65_COFAR</name>
<accession>A0ABM4VC65</accession>
<protein>
    <recommendedName>
        <fullName evidence="3">Reverse transcriptase</fullName>
    </recommendedName>
</protein>
<keyword evidence="1" id="KW-1185">Reference proteome</keyword>
<proteinExistence type="predicted"/>
<evidence type="ECO:0008006" key="3">
    <source>
        <dbReference type="Google" id="ProtNLM"/>
    </source>
</evidence>
<sequence>MRISRSGPSITHLFFADDSLIFCKAGKRQAEEVSRILKIYEQGSGQLINMEKSSVFFSKNVEPKDQGEICSCLEHIKVVKQGKYLGLPMVITRTKDQLFGFIREKCKKTIFNWSNKRLSQAGKEVLLKAVTMAMPTYAMSCFKLPVKLCKEINAMIAGFWWGMTMGERECIGVHGKRCQLQRTRED</sequence>
<organism evidence="1 2">
    <name type="scientific">Coffea arabica</name>
    <name type="common">Arabian coffee</name>
    <dbReference type="NCBI Taxonomy" id="13443"/>
    <lineage>
        <taxon>Eukaryota</taxon>
        <taxon>Viridiplantae</taxon>
        <taxon>Streptophyta</taxon>
        <taxon>Embryophyta</taxon>
        <taxon>Tracheophyta</taxon>
        <taxon>Spermatophyta</taxon>
        <taxon>Magnoliopsida</taxon>
        <taxon>eudicotyledons</taxon>
        <taxon>Gunneridae</taxon>
        <taxon>Pentapetalae</taxon>
        <taxon>asterids</taxon>
        <taxon>lamiids</taxon>
        <taxon>Gentianales</taxon>
        <taxon>Rubiaceae</taxon>
        <taxon>Ixoroideae</taxon>
        <taxon>Gardenieae complex</taxon>
        <taxon>Bertiereae - Coffeeae clade</taxon>
        <taxon>Coffeeae</taxon>
        <taxon>Coffea</taxon>
    </lineage>
</organism>
<dbReference type="RefSeq" id="XP_071917124.1">
    <property type="nucleotide sequence ID" value="XM_072061023.1"/>
</dbReference>
<evidence type="ECO:0000313" key="2">
    <source>
        <dbReference type="RefSeq" id="XP_071917124.1"/>
    </source>
</evidence>
<dbReference type="Proteomes" id="UP001652660">
    <property type="component" value="Chromosome 8e"/>
</dbReference>
<evidence type="ECO:0000313" key="1">
    <source>
        <dbReference type="Proteomes" id="UP001652660"/>
    </source>
</evidence>
<dbReference type="PANTHER" id="PTHR33116">
    <property type="entry name" value="REVERSE TRANSCRIPTASE ZINC-BINDING DOMAIN-CONTAINING PROTEIN-RELATED-RELATED"/>
    <property type="match status" value="1"/>
</dbReference>
<gene>
    <name evidence="2" type="primary">LOC140012733</name>
</gene>
<dbReference type="GeneID" id="140012733"/>